<evidence type="ECO:0000313" key="1">
    <source>
        <dbReference type="EMBL" id="KAJ9585184.1"/>
    </source>
</evidence>
<evidence type="ECO:0000313" key="2">
    <source>
        <dbReference type="Proteomes" id="UP001233999"/>
    </source>
</evidence>
<protein>
    <submittedName>
        <fullName evidence="1">Uncharacterized protein</fullName>
    </submittedName>
</protein>
<feature type="non-terminal residue" evidence="1">
    <location>
        <position position="61"/>
    </location>
</feature>
<name>A0AAD7ZQU7_DIPPU</name>
<reference evidence="1" key="1">
    <citation type="journal article" date="2023" name="IScience">
        <title>Live-bearing cockroach genome reveals convergent evolutionary mechanisms linked to viviparity in insects and beyond.</title>
        <authorList>
            <person name="Fouks B."/>
            <person name="Harrison M.C."/>
            <person name="Mikhailova A.A."/>
            <person name="Marchal E."/>
            <person name="English S."/>
            <person name="Carruthers M."/>
            <person name="Jennings E.C."/>
            <person name="Chiamaka E.L."/>
            <person name="Frigard R.A."/>
            <person name="Pippel M."/>
            <person name="Attardo G.M."/>
            <person name="Benoit J.B."/>
            <person name="Bornberg-Bauer E."/>
            <person name="Tobe S.S."/>
        </authorList>
    </citation>
    <scope>NUCLEOTIDE SEQUENCE</scope>
    <source>
        <strain evidence="1">Stay&amp;Tobe</strain>
    </source>
</reference>
<dbReference type="EMBL" id="JASPKZ010007293">
    <property type="protein sequence ID" value="KAJ9585184.1"/>
    <property type="molecule type" value="Genomic_DNA"/>
</dbReference>
<comment type="caution">
    <text evidence="1">The sequence shown here is derived from an EMBL/GenBank/DDBJ whole genome shotgun (WGS) entry which is preliminary data.</text>
</comment>
<keyword evidence="2" id="KW-1185">Reference proteome</keyword>
<accession>A0AAD7ZQU7</accession>
<organism evidence="1 2">
    <name type="scientific">Diploptera punctata</name>
    <name type="common">Pacific beetle cockroach</name>
    <dbReference type="NCBI Taxonomy" id="6984"/>
    <lineage>
        <taxon>Eukaryota</taxon>
        <taxon>Metazoa</taxon>
        <taxon>Ecdysozoa</taxon>
        <taxon>Arthropoda</taxon>
        <taxon>Hexapoda</taxon>
        <taxon>Insecta</taxon>
        <taxon>Pterygota</taxon>
        <taxon>Neoptera</taxon>
        <taxon>Polyneoptera</taxon>
        <taxon>Dictyoptera</taxon>
        <taxon>Blattodea</taxon>
        <taxon>Blaberoidea</taxon>
        <taxon>Blaberidae</taxon>
        <taxon>Diplopterinae</taxon>
        <taxon>Diploptera</taxon>
    </lineage>
</organism>
<dbReference type="Proteomes" id="UP001233999">
    <property type="component" value="Unassembled WGS sequence"/>
</dbReference>
<sequence>RFHLWKRDVKANGILIFWPIIVGPSRGMLHRRNIAENRHIYFLGSWPTASTPNLEDQGFFQ</sequence>
<proteinExistence type="predicted"/>
<feature type="non-terminal residue" evidence="1">
    <location>
        <position position="1"/>
    </location>
</feature>
<reference evidence="1" key="2">
    <citation type="submission" date="2023-05" db="EMBL/GenBank/DDBJ databases">
        <authorList>
            <person name="Fouks B."/>
        </authorList>
    </citation>
    <scope>NUCLEOTIDE SEQUENCE</scope>
    <source>
        <strain evidence="1">Stay&amp;Tobe</strain>
        <tissue evidence="1">Testes</tissue>
    </source>
</reference>
<gene>
    <name evidence="1" type="ORF">L9F63_003010</name>
</gene>
<dbReference type="AlphaFoldDB" id="A0AAD7ZQU7"/>